<organism evidence="1 2">
    <name type="scientific">Marasmius tenuissimus</name>
    <dbReference type="NCBI Taxonomy" id="585030"/>
    <lineage>
        <taxon>Eukaryota</taxon>
        <taxon>Fungi</taxon>
        <taxon>Dikarya</taxon>
        <taxon>Basidiomycota</taxon>
        <taxon>Agaricomycotina</taxon>
        <taxon>Agaricomycetes</taxon>
        <taxon>Agaricomycetidae</taxon>
        <taxon>Agaricales</taxon>
        <taxon>Marasmiineae</taxon>
        <taxon>Marasmiaceae</taxon>
        <taxon>Marasmius</taxon>
    </lineage>
</organism>
<sequence length="195" mass="22354">LHTLRILNIPSHNSSSYTDLHRLLLENAETLTTLELSNISASDLETVGGRFTLPNVQEMTVGFAHPRDLVWAAQTLDLPALEHLVLEDQAAGRGEWVSEVNKRQTIEGYQELTRCFPLARVRRLVLRCVVFYELPRPVEHIHGEPEQTFAIRFLSNFREVEDFEVLTPDLSLSEVLEASSYALFPSLRFHYIERV</sequence>
<accession>A0ABR3A7S7</accession>
<feature type="non-terminal residue" evidence="1">
    <location>
        <position position="1"/>
    </location>
</feature>
<dbReference type="EMBL" id="JBBXMP010000012">
    <property type="protein sequence ID" value="KAL0069361.1"/>
    <property type="molecule type" value="Genomic_DNA"/>
</dbReference>
<evidence type="ECO:0000313" key="2">
    <source>
        <dbReference type="Proteomes" id="UP001437256"/>
    </source>
</evidence>
<comment type="caution">
    <text evidence="1">The sequence shown here is derived from an EMBL/GenBank/DDBJ whole genome shotgun (WGS) entry which is preliminary data.</text>
</comment>
<name>A0ABR3A7S7_9AGAR</name>
<protein>
    <submittedName>
        <fullName evidence="1">Uncharacterized protein</fullName>
    </submittedName>
</protein>
<dbReference type="Proteomes" id="UP001437256">
    <property type="component" value="Unassembled WGS sequence"/>
</dbReference>
<keyword evidence="2" id="KW-1185">Reference proteome</keyword>
<evidence type="ECO:0000313" key="1">
    <source>
        <dbReference type="EMBL" id="KAL0069361.1"/>
    </source>
</evidence>
<gene>
    <name evidence="1" type="ORF">AAF712_003380</name>
</gene>
<proteinExistence type="predicted"/>
<reference evidence="1 2" key="1">
    <citation type="submission" date="2024-05" db="EMBL/GenBank/DDBJ databases">
        <title>A draft genome resource for the thread blight pathogen Marasmius tenuissimus strain MS-2.</title>
        <authorList>
            <person name="Yulfo-Soto G.E."/>
            <person name="Baruah I.K."/>
            <person name="Amoako-Attah I."/>
            <person name="Bukari Y."/>
            <person name="Meinhardt L.W."/>
            <person name="Bailey B.A."/>
            <person name="Cohen S.P."/>
        </authorList>
    </citation>
    <scope>NUCLEOTIDE SEQUENCE [LARGE SCALE GENOMIC DNA]</scope>
    <source>
        <strain evidence="1 2">MS-2</strain>
    </source>
</reference>